<reference evidence="1 2" key="1">
    <citation type="journal article" date="2021" name="Sci. Rep.">
        <title>Genome sequencing of the multicellular alga Astrephomene provides insights into convergent evolution of germ-soma differentiation.</title>
        <authorList>
            <person name="Yamashita S."/>
            <person name="Yamamoto K."/>
            <person name="Matsuzaki R."/>
            <person name="Suzuki S."/>
            <person name="Yamaguchi H."/>
            <person name="Hirooka S."/>
            <person name="Minakuchi Y."/>
            <person name="Miyagishima S."/>
            <person name="Kawachi M."/>
            <person name="Toyoda A."/>
            <person name="Nozaki H."/>
        </authorList>
    </citation>
    <scope>NUCLEOTIDE SEQUENCE [LARGE SCALE GENOMIC DNA]</scope>
    <source>
        <strain evidence="1 2">NIES-4017</strain>
    </source>
</reference>
<accession>A0AAD3HNF9</accession>
<dbReference type="PANTHER" id="PTHR35506:SF1">
    <property type="entry name" value="OS02G0135600 PROTEIN"/>
    <property type="match status" value="1"/>
</dbReference>
<sequence>MPRQRQRIVYCDCFDCRDRPQEEALTPEQLDAATAVARQEPPPKALVLYATGIVQASNGTTNLDSCTLPHCNLIVREGNLGLLAVRKAQEGLQGGVGSGVSPAVAELAQFLGVYQDACRQPPADSPDAASASSLPSLAARFKGMQAAFASSSPAAAQLAARLGMTLVERLCLGRPTGPDGPMGQPAAAAAATPEAAAAVASGEELQLVGVLPEAGAFARLVAEELGASEGSSGRDLLLLHLDLADVRQAATAAAAGSSGA</sequence>
<name>A0AAD3HNF9_9CHLO</name>
<comment type="caution">
    <text evidence="1">The sequence shown here is derived from an EMBL/GenBank/DDBJ whole genome shotgun (WGS) entry which is preliminary data.</text>
</comment>
<dbReference type="Proteomes" id="UP001054857">
    <property type="component" value="Unassembled WGS sequence"/>
</dbReference>
<dbReference type="AlphaFoldDB" id="A0AAD3HNF9"/>
<organism evidence="1 2">
    <name type="scientific">Astrephomene gubernaculifera</name>
    <dbReference type="NCBI Taxonomy" id="47775"/>
    <lineage>
        <taxon>Eukaryota</taxon>
        <taxon>Viridiplantae</taxon>
        <taxon>Chlorophyta</taxon>
        <taxon>core chlorophytes</taxon>
        <taxon>Chlorophyceae</taxon>
        <taxon>CS clade</taxon>
        <taxon>Chlamydomonadales</taxon>
        <taxon>Astrephomenaceae</taxon>
        <taxon>Astrephomene</taxon>
    </lineage>
</organism>
<evidence type="ECO:0000313" key="2">
    <source>
        <dbReference type="Proteomes" id="UP001054857"/>
    </source>
</evidence>
<evidence type="ECO:0000313" key="1">
    <source>
        <dbReference type="EMBL" id="GFR47016.1"/>
    </source>
</evidence>
<protein>
    <submittedName>
        <fullName evidence="1">Uncharacterized protein</fullName>
    </submittedName>
</protein>
<gene>
    <name evidence="1" type="ORF">Agub_g8700</name>
</gene>
<feature type="non-terminal residue" evidence="1">
    <location>
        <position position="260"/>
    </location>
</feature>
<proteinExistence type="predicted"/>
<dbReference type="EMBL" id="BMAR01000016">
    <property type="protein sequence ID" value="GFR47016.1"/>
    <property type="molecule type" value="Genomic_DNA"/>
</dbReference>
<keyword evidence="2" id="KW-1185">Reference proteome</keyword>
<dbReference type="PANTHER" id="PTHR35506">
    <property type="entry name" value="OS02G0135600 PROTEIN"/>
    <property type="match status" value="1"/>
</dbReference>